<reference evidence="3 4" key="1">
    <citation type="journal article" date="2015" name="Genome Biol. Evol.">
        <title>Characterization of Three Mycobacterium spp. with Potential Use in Bioremediation by Genome Sequencing and Comparative Genomics.</title>
        <authorList>
            <person name="Das S."/>
            <person name="Pettersson B.M."/>
            <person name="Behra P.R."/>
            <person name="Ramesh M."/>
            <person name="Dasgupta S."/>
            <person name="Bhattacharya A."/>
            <person name="Kirsebom L.A."/>
        </authorList>
    </citation>
    <scope>NUCLEOTIDE SEQUENCE [LARGE SCALE GENOMIC DNA]</scope>
    <source>
        <strain evidence="3 4">DSM 44075</strain>
    </source>
</reference>
<feature type="compositionally biased region" description="Polar residues" evidence="1">
    <location>
        <begin position="1"/>
        <end position="14"/>
    </location>
</feature>
<comment type="caution">
    <text evidence="3">The sequence shown here is derived from an EMBL/GenBank/DDBJ whole genome shotgun (WGS) entry which is preliminary data.</text>
</comment>
<dbReference type="RefSeq" id="WP_048424295.1">
    <property type="nucleotide sequence ID" value="NZ_JYNU01000026.1"/>
</dbReference>
<dbReference type="PATRIC" id="fig|1807.14.peg.3870"/>
<keyword evidence="2" id="KW-0472">Membrane</keyword>
<feature type="transmembrane region" description="Helical" evidence="2">
    <location>
        <begin position="168"/>
        <end position="191"/>
    </location>
</feature>
<proteinExistence type="predicted"/>
<protein>
    <submittedName>
        <fullName evidence="3">Uncharacterized protein</fullName>
    </submittedName>
</protein>
<feature type="transmembrane region" description="Helical" evidence="2">
    <location>
        <begin position="99"/>
        <end position="125"/>
    </location>
</feature>
<dbReference type="EMBL" id="JYNU01000026">
    <property type="protein sequence ID" value="KMO73514.1"/>
    <property type="molecule type" value="Genomic_DNA"/>
</dbReference>
<evidence type="ECO:0000256" key="2">
    <source>
        <dbReference type="SAM" id="Phobius"/>
    </source>
</evidence>
<feature type="region of interest" description="Disordered" evidence="1">
    <location>
        <begin position="1"/>
        <end position="29"/>
    </location>
</feature>
<feature type="transmembrane region" description="Helical" evidence="2">
    <location>
        <begin position="34"/>
        <end position="53"/>
    </location>
</feature>
<sequence>MTHLQVEQSKTTPVAKSPRGQQEARRWKPSTNSVYGGVVGTVFASATLAAIPIGQSAGYSAAWVAASVGIAAVTRSYGQHVSAHQVSAATGFWKDLRSFMLTGIPMVVASVPTLLLLWAAHVVGWRDDAVRADGSLAIGYTSCALLMNALLLFGWGVTAGRISGYSRLGARVVGLGNTALGVAVIILNLAIK</sequence>
<accession>A0A0J6VTM2</accession>
<dbReference type="Proteomes" id="UP000036313">
    <property type="component" value="Unassembled WGS sequence"/>
</dbReference>
<evidence type="ECO:0000256" key="1">
    <source>
        <dbReference type="SAM" id="MobiDB-lite"/>
    </source>
</evidence>
<name>A0A0J6VTM2_9MYCO</name>
<evidence type="ECO:0000313" key="3">
    <source>
        <dbReference type="EMBL" id="KMO73514.1"/>
    </source>
</evidence>
<evidence type="ECO:0000313" key="4">
    <source>
        <dbReference type="Proteomes" id="UP000036313"/>
    </source>
</evidence>
<dbReference type="AlphaFoldDB" id="A0A0J6VTM2"/>
<gene>
    <name evidence="3" type="ORF">MOBUDSM44075_03846</name>
</gene>
<keyword evidence="2" id="KW-0812">Transmembrane</keyword>
<organism evidence="3 4">
    <name type="scientific">Mycolicibacterium obuense</name>
    <dbReference type="NCBI Taxonomy" id="1807"/>
    <lineage>
        <taxon>Bacteria</taxon>
        <taxon>Bacillati</taxon>
        <taxon>Actinomycetota</taxon>
        <taxon>Actinomycetes</taxon>
        <taxon>Mycobacteriales</taxon>
        <taxon>Mycobacteriaceae</taxon>
        <taxon>Mycolicibacterium</taxon>
    </lineage>
</organism>
<keyword evidence="2" id="KW-1133">Transmembrane helix</keyword>
<feature type="transmembrane region" description="Helical" evidence="2">
    <location>
        <begin position="137"/>
        <end position="156"/>
    </location>
</feature>